<reference evidence="1 2" key="1">
    <citation type="submission" date="2024-01" db="EMBL/GenBank/DDBJ databases">
        <title>Maribacter spp. originated from different algae showed divergent polysaccharides utilization ability.</title>
        <authorList>
            <person name="Wang H."/>
            <person name="Wu Y."/>
        </authorList>
    </citation>
    <scope>NUCLEOTIDE SEQUENCE [LARGE SCALE GENOMIC DNA]</scope>
    <source>
        <strain evidence="1 2">PR1</strain>
    </source>
</reference>
<dbReference type="Proteomes" id="UP001356308">
    <property type="component" value="Unassembled WGS sequence"/>
</dbReference>
<keyword evidence="2" id="KW-1185">Reference proteome</keyword>
<comment type="caution">
    <text evidence="1">The sequence shown here is derived from an EMBL/GenBank/DDBJ whole genome shotgun (WGS) entry which is preliminary data.</text>
</comment>
<proteinExistence type="predicted"/>
<sequence length="175" mass="19715">MVSVENIPSNYCFAGIGMLSIYDRKTTSRKPIMLEMPIACSLSVDGGLLFSFKEKDFIFESLEARQNLRKEFGLGFSPFTPQDFFNGRFMDDFAYDELTETISTFIIGGDLTSLGKARPASFIGNIKMIDDLIHLNTNFTLSNYEFLNSKPEYLTKSGKSKLVEFEIASKLVFTA</sequence>
<dbReference type="EMBL" id="JAZDDG010000002">
    <property type="protein sequence ID" value="MEE1975366.1"/>
    <property type="molecule type" value="Genomic_DNA"/>
</dbReference>
<evidence type="ECO:0000313" key="1">
    <source>
        <dbReference type="EMBL" id="MEE1975366.1"/>
    </source>
</evidence>
<organism evidence="1 2">
    <name type="scientific">Maribacter cobaltidurans</name>
    <dbReference type="NCBI Taxonomy" id="1178778"/>
    <lineage>
        <taxon>Bacteria</taxon>
        <taxon>Pseudomonadati</taxon>
        <taxon>Bacteroidota</taxon>
        <taxon>Flavobacteriia</taxon>
        <taxon>Flavobacteriales</taxon>
        <taxon>Flavobacteriaceae</taxon>
        <taxon>Maribacter</taxon>
    </lineage>
</organism>
<name>A0ABU7IQY9_9FLAO</name>
<evidence type="ECO:0000313" key="2">
    <source>
        <dbReference type="Proteomes" id="UP001356308"/>
    </source>
</evidence>
<accession>A0ABU7IQY9</accession>
<dbReference type="RefSeq" id="WP_272650192.1">
    <property type="nucleotide sequence ID" value="NZ_JAZDDG010000002.1"/>
</dbReference>
<protein>
    <submittedName>
        <fullName evidence="1">Uncharacterized protein</fullName>
    </submittedName>
</protein>
<gene>
    <name evidence="1" type="ORF">V1I91_04765</name>
</gene>